<proteinExistence type="predicted"/>
<reference evidence="2 3" key="1">
    <citation type="submission" date="2018-08" db="EMBL/GenBank/DDBJ databases">
        <title>Chitinophaga sp. K20C18050901, a novel bacterium isolated from forest soil.</title>
        <authorList>
            <person name="Wang C."/>
        </authorList>
    </citation>
    <scope>NUCLEOTIDE SEQUENCE [LARGE SCALE GENOMIC DNA]</scope>
    <source>
        <strain evidence="2 3">K20C18050901</strain>
    </source>
</reference>
<evidence type="ECO:0000313" key="3">
    <source>
        <dbReference type="Proteomes" id="UP000261174"/>
    </source>
</evidence>
<evidence type="ECO:0000256" key="1">
    <source>
        <dbReference type="SAM" id="SignalP"/>
    </source>
</evidence>
<sequence length="169" mass="19124">MKQFLATAILLISAFFVRAQSGPQFPELVAKEDYAKAEPMFLQAVEWLNETDLDQQLELRQRTNAFVFSWLNGSPTVKMVIGEGIMKLVKDNPSLAFIYFGNYCKFCINNPDNKYAWDAASAGLKAVARVYKKGVGVKKTKMLTKLAEAVDTGKLEEWMEENLKKDSLR</sequence>
<feature type="signal peptide" evidence="1">
    <location>
        <begin position="1"/>
        <end position="19"/>
    </location>
</feature>
<dbReference type="OrthoDB" id="793442at2"/>
<organism evidence="2 3">
    <name type="scientific">Chitinophaga silvisoli</name>
    <dbReference type="NCBI Taxonomy" id="2291814"/>
    <lineage>
        <taxon>Bacteria</taxon>
        <taxon>Pseudomonadati</taxon>
        <taxon>Bacteroidota</taxon>
        <taxon>Chitinophagia</taxon>
        <taxon>Chitinophagales</taxon>
        <taxon>Chitinophagaceae</taxon>
        <taxon>Chitinophaga</taxon>
    </lineage>
</organism>
<evidence type="ECO:0000313" key="2">
    <source>
        <dbReference type="EMBL" id="RFM33693.1"/>
    </source>
</evidence>
<dbReference type="AlphaFoldDB" id="A0A3E1P0I2"/>
<name>A0A3E1P0I2_9BACT</name>
<comment type="caution">
    <text evidence="2">The sequence shown here is derived from an EMBL/GenBank/DDBJ whole genome shotgun (WGS) entry which is preliminary data.</text>
</comment>
<dbReference type="Proteomes" id="UP000261174">
    <property type="component" value="Unassembled WGS sequence"/>
</dbReference>
<dbReference type="EMBL" id="QTJV01000006">
    <property type="protein sequence ID" value="RFM33693.1"/>
    <property type="molecule type" value="Genomic_DNA"/>
</dbReference>
<keyword evidence="1" id="KW-0732">Signal</keyword>
<gene>
    <name evidence="2" type="ORF">DXN04_17180</name>
</gene>
<evidence type="ECO:0008006" key="4">
    <source>
        <dbReference type="Google" id="ProtNLM"/>
    </source>
</evidence>
<accession>A0A3E1P0I2</accession>
<keyword evidence="3" id="KW-1185">Reference proteome</keyword>
<feature type="chain" id="PRO_5017722681" description="HEAT repeat domain-containing protein" evidence="1">
    <location>
        <begin position="20"/>
        <end position="169"/>
    </location>
</feature>
<protein>
    <recommendedName>
        <fullName evidence="4">HEAT repeat domain-containing protein</fullName>
    </recommendedName>
</protein>
<dbReference type="RefSeq" id="WP_116854615.1">
    <property type="nucleotide sequence ID" value="NZ_QTJV01000006.1"/>
</dbReference>